<dbReference type="FunFam" id="3.30.1370.100:FF:000001">
    <property type="entry name" value="Mismatch repair endonuclease pms1, putative"/>
    <property type="match status" value="1"/>
</dbReference>
<feature type="region of interest" description="Disordered" evidence="4">
    <location>
        <begin position="648"/>
        <end position="671"/>
    </location>
</feature>
<dbReference type="SUPFAM" id="SSF54211">
    <property type="entry name" value="Ribosomal protein S5 domain 2-like"/>
    <property type="match status" value="1"/>
</dbReference>
<feature type="compositionally biased region" description="Acidic residues" evidence="4">
    <location>
        <begin position="459"/>
        <end position="486"/>
    </location>
</feature>
<evidence type="ECO:0000259" key="6">
    <source>
        <dbReference type="SMART" id="SM01340"/>
    </source>
</evidence>
<dbReference type="Pfam" id="PF08676">
    <property type="entry name" value="MutL_C"/>
    <property type="match status" value="1"/>
</dbReference>
<dbReference type="SUPFAM" id="SSF118116">
    <property type="entry name" value="DNA mismatch repair protein MutL"/>
    <property type="match status" value="1"/>
</dbReference>
<dbReference type="GO" id="GO:0016887">
    <property type="term" value="F:ATP hydrolysis activity"/>
    <property type="evidence" value="ECO:0007669"/>
    <property type="project" value="InterPro"/>
</dbReference>
<feature type="compositionally biased region" description="Basic and acidic residues" evidence="4">
    <location>
        <begin position="444"/>
        <end position="458"/>
    </location>
</feature>
<dbReference type="InterPro" id="IPR042120">
    <property type="entry name" value="MutL_C_dimsub"/>
</dbReference>
<feature type="region of interest" description="Disordered" evidence="4">
    <location>
        <begin position="407"/>
        <end position="488"/>
    </location>
</feature>
<dbReference type="SUPFAM" id="SSF55874">
    <property type="entry name" value="ATPase domain of HSP90 chaperone/DNA topoisomerase II/histidine kinase"/>
    <property type="match status" value="1"/>
</dbReference>
<dbReference type="GO" id="GO:0030983">
    <property type="term" value="F:mismatched DNA binding"/>
    <property type="evidence" value="ECO:0007669"/>
    <property type="project" value="InterPro"/>
</dbReference>
<dbReference type="InterPro" id="IPR014762">
    <property type="entry name" value="DNA_mismatch_repair_CS"/>
</dbReference>
<feature type="region of interest" description="Disordered" evidence="4">
    <location>
        <begin position="970"/>
        <end position="1006"/>
    </location>
</feature>
<dbReference type="InterPro" id="IPR014721">
    <property type="entry name" value="Ribsml_uS5_D2-typ_fold_subgr"/>
</dbReference>
<feature type="region of interest" description="Disordered" evidence="4">
    <location>
        <begin position="1781"/>
        <end position="1847"/>
    </location>
</feature>
<evidence type="ECO:0008006" key="9">
    <source>
        <dbReference type="Google" id="ProtNLM"/>
    </source>
</evidence>
<dbReference type="InterPro" id="IPR020568">
    <property type="entry name" value="Ribosomal_Su5_D2-typ_SF"/>
</dbReference>
<feature type="compositionally biased region" description="Basic and acidic residues" evidence="4">
    <location>
        <begin position="1822"/>
        <end position="1847"/>
    </location>
</feature>
<accession>A0A2P7YV94</accession>
<dbReference type="CDD" id="cd16926">
    <property type="entry name" value="HATPase_MutL-MLH-PMS-like"/>
    <property type="match status" value="1"/>
</dbReference>
<dbReference type="FunFam" id="3.30.565.10:FF:000003">
    <property type="entry name" value="DNA mismatch repair endonuclease MutL"/>
    <property type="match status" value="1"/>
</dbReference>
<dbReference type="Pfam" id="PF01119">
    <property type="entry name" value="DNA_mis_repair"/>
    <property type="match status" value="1"/>
</dbReference>
<dbReference type="PROSITE" id="PS00058">
    <property type="entry name" value="DNA_MISMATCH_REPAIR_1"/>
    <property type="match status" value="1"/>
</dbReference>
<evidence type="ECO:0000259" key="5">
    <source>
        <dbReference type="SMART" id="SM00853"/>
    </source>
</evidence>
<evidence type="ECO:0000256" key="1">
    <source>
        <dbReference type="ARBA" id="ARBA00006082"/>
    </source>
</evidence>
<sequence>MPITSIDATDVNKLTSGQVIIEIQSVVKELVDNSLDAGSKQIEIVFNDYGIKGIDVIDNGKGIDKDDYEALCLKHHTSKLSNFEDLESVSTLGFRGEALASLCAVARVKITTCTASTYPKAATLEYDSMGKMTSQNVAVSGKKGTTVSVHDLFYGLPVRQKYFAKNAKKEYSKALSLLVGYLLLYTDVRFVVYQISGNTGKKSMVMGTQGRGASVFDTLVSVYGSNGAHGLIPIDIATENIEARFKLGMTSVPVSLKFRLKGLILDYSFGMGRGALDRQFLYVNKRPVVHKKFTKILNEVYKTFNHTQLPVFVLDIEIDQTFVDINVTPDKRSVMVQNEDLLGEVLREEVTKFYDGMHNMVPKSDLGVVRLGSGLDVLDGKRKALSDRPADDKSKRLKQITSKSLTDTFSSNSDTIVKDAGSNNSTAIDMHEGEEADDEEPDKEQESHREEEENPKEHDEDDQQVQMDEEKDDEDEEEANELEEERVENLYENVSLSEEKAKLPNQCGDIDQHSNQSIEGLRHESPQVELHPDQREHDFAAPENAVEVIELTMGGDDIHVSDDAADDSFLLTEEAQLFVQQDETIDGDNTGVTSDHEADKSTTKPLQEEANATVGATDDGVNSDHEGHHCKHSLHDETFEVDESQLPTHSVGSALGPADRPLTSPGKKTSYSEPVKGISRVLKLDKFDLSSCIQPVPEIKKEKIKQEKATLVNVHDVREKLVIQKLDFPLMEVVGQFNLGFIVVKHEERLFIVDQHASDEIFNYERLYRLLLLRAQPLVIPRVLELSPIDEMLVLDQQEQLRKNGFVVREAQEQTPGKRVELVAVPVLKNVVFDDSDLHELVQRLHDVGPTQGSIVRCNKVDLMIALRACRLSIMVGQALNRGTMGTVVAHLAELDKPWNCPHGRPTMRHLADLEGQGFTEDYEFCSNCVKKKYRCGYLDFPQDRLDHIRRKNEQKHLLDPLDLSDKPTSLLDTHLGKRSSGRNPVSSLESTLRLKKPSNGVQRAPSVFTNSSENFRSQVYSAIFSDLNNNDISVIREMQRTELKPWQDLLTMFESSVAPDLPDLSMENAYWPTHLDFGGSGYIESQMDVGTERSDFETPSHFTDNNHAETSSFKIDFNSSNELSPQINDKIKREISPVINDEFKSGHKRRSPSQFRRKGTPLPHAVIQTTRFARTVVPPSLKNPFLENALRGLKNGRLDVREFTNDKFTAIIQPVWRDQLYQQFWLAIFNQASILNLYFVYFIDKAVNISKRTAQIIVNREFENFSNQSSASLTSTSSSPLSNQSLSPASLGNRYSDFFYNPDDLKRLNRLLYVTYGRLLRALRESTANYHQEFPIKMSMFSAWACFWNTSSDVSTLCMMFTGALTLATRLLADASTIDDVSMAVRQEIMILNLHSTASIIPDFLITAITELSNTFSSYKRIVSDLLYNHENGLVKYEPLTVETLQNPIFKHNVHEMTSFLKKLQHEYIPQMRTINNHFKNLHGIDPLVEDYKFVSPTLIYNLTYDWFRVFRGDKFSMIPNTSILNRCLSLFFHALGRAMAQSIPPIRCVMLLDPCYVIAPKYGFEVPQPRYEYMNEFEALYSIDMGLVRMIKFFEFRQALFGYHIGHTLVSDYIHRVAEMAPADFEYKDIVRLGLDKIRVAEMQPANLITGTLEVQNFPIFDDITQDPQCYHTLRQELDRQAVARRTEPCIFDYVKGLLNHDFQPDKVLEVYMRKRQAELMTQISPGLEELRVFGELFSKSGNELINAINKNKLALEDFHRAKLAQVKNRERLDNRINERLSDQDLRRKKPPSEVKKEPEVKNEPDLPFSREALAEAEESDRKGLASLRLDDGEPSAREKSHSDFHEEPVHLMALDTDILPMENQNFLDHHIPDDVLIGMNHEVPGQSTLPGGVLDVLNFQHNAITQNFDNLLTTGDATQIIYPVYSIHNSSSVTPGNMEWEGEYPGTDNILDLLQYQRSQGPTGPFAAARDVFRSPEVTRRSMSLISTDSAPSFVPISPGPALPGAQVSRKRFKVRARHTTNYEELLYNTTATLAPRIAKGVSTLPEIRSLYHVWIGYFIYKAFKSGVMFLCLINLTTNYLITNVFSAELDTRFDALVLLTKTRNMLLVHLIQHYATVIKGLRSLLNHHGDPEMAASVSYILSLMSIYDPGATAHSTTCFRDGMFLVLSYTLHQSTRQGIEPPRLIPIHLQLMTNVARTVYLPGYGTLFLYEFESMFARFGSLIDRAERALMHGGGNLVFLRRKYNDLLLFSKDSIRHHLPALDSHMDDIEFQEDVLFTMFNRWSKLQPPRFLAANGCAEGLEKVLNLFYRVFRKAIFAVVPQVRFLFLRDFDSPLMLDVFANYNTTTILEELKDLSRASVPHDLYNEFVPELQYLAAYCVRLITFLTIRTAILYRNLVYEEKVRQMIPIYNVVEWRKSITNIEETRQEFHELIGLLEYPILSFKDTYITLSHYPQIVDPQSPGAKLATPRPPENDGADGEVDMLLLQANGLLKHDLFPEL</sequence>
<dbReference type="Gene3D" id="3.30.565.10">
    <property type="entry name" value="Histidine kinase-like ATPase, C-terminal domain"/>
    <property type="match status" value="1"/>
</dbReference>
<dbReference type="InterPro" id="IPR014790">
    <property type="entry name" value="MutL_C"/>
</dbReference>
<organism evidence="7 8">
    <name type="scientific">Candidozyma pseudohaemuli</name>
    <dbReference type="NCBI Taxonomy" id="418784"/>
    <lineage>
        <taxon>Eukaryota</taxon>
        <taxon>Fungi</taxon>
        <taxon>Dikarya</taxon>
        <taxon>Ascomycota</taxon>
        <taxon>Saccharomycotina</taxon>
        <taxon>Pichiomycetes</taxon>
        <taxon>Metschnikowiaceae</taxon>
        <taxon>Candidozyma</taxon>
    </lineage>
</organism>
<dbReference type="InterPro" id="IPR042121">
    <property type="entry name" value="MutL_C_regsub"/>
</dbReference>
<evidence type="ECO:0000313" key="7">
    <source>
        <dbReference type="EMBL" id="PSK39884.1"/>
    </source>
</evidence>
<dbReference type="InterPro" id="IPR038973">
    <property type="entry name" value="MutL/Mlh/Pms-like"/>
</dbReference>
<feature type="compositionally biased region" description="Polar residues" evidence="4">
    <location>
        <begin position="407"/>
        <end position="427"/>
    </location>
</feature>
<feature type="domain" description="MutL C-terminal dimerisation" evidence="5">
    <location>
        <begin position="733"/>
        <end position="880"/>
    </location>
</feature>
<dbReference type="NCBIfam" id="TIGR00585">
    <property type="entry name" value="mutl"/>
    <property type="match status" value="1"/>
</dbReference>
<gene>
    <name evidence="7" type="ORF">C7M61_001695</name>
</gene>
<evidence type="ECO:0000313" key="8">
    <source>
        <dbReference type="Proteomes" id="UP000241107"/>
    </source>
</evidence>
<keyword evidence="8" id="KW-1185">Reference proteome</keyword>
<feature type="region of interest" description="Disordered" evidence="4">
    <location>
        <begin position="494"/>
        <end position="513"/>
    </location>
</feature>
<dbReference type="Pfam" id="PF13589">
    <property type="entry name" value="HATPase_c_3"/>
    <property type="match status" value="1"/>
</dbReference>
<dbReference type="GO" id="GO:0140664">
    <property type="term" value="F:ATP-dependent DNA damage sensor activity"/>
    <property type="evidence" value="ECO:0007669"/>
    <property type="project" value="InterPro"/>
</dbReference>
<dbReference type="InterPro" id="IPR002099">
    <property type="entry name" value="MutL/Mlh/PMS"/>
</dbReference>
<evidence type="ECO:0000256" key="2">
    <source>
        <dbReference type="ARBA" id="ARBA00022763"/>
    </source>
</evidence>
<dbReference type="Gene3D" id="3.30.1370.100">
    <property type="entry name" value="MutL, C-terminal domain, regulatory subdomain"/>
    <property type="match status" value="1"/>
</dbReference>
<proteinExistence type="inferred from homology"/>
<evidence type="ECO:0000256" key="3">
    <source>
        <dbReference type="ARBA" id="ARBA00023204"/>
    </source>
</evidence>
<feature type="region of interest" description="Disordered" evidence="4">
    <location>
        <begin position="583"/>
        <end position="610"/>
    </location>
</feature>
<keyword evidence="2" id="KW-0227">DNA damage</keyword>
<feature type="compositionally biased region" description="Basic and acidic residues" evidence="4">
    <location>
        <begin position="1781"/>
        <end position="1807"/>
    </location>
</feature>
<dbReference type="InterPro" id="IPR037198">
    <property type="entry name" value="MutL_C_sf"/>
</dbReference>
<dbReference type="CDD" id="cd03484">
    <property type="entry name" value="MutL_Trans_hPMS_2_like"/>
    <property type="match status" value="1"/>
</dbReference>
<dbReference type="SMART" id="SM00853">
    <property type="entry name" value="MutL_C"/>
    <property type="match status" value="1"/>
</dbReference>
<dbReference type="SMART" id="SM01340">
    <property type="entry name" value="DNA_mis_repair"/>
    <property type="match status" value="1"/>
</dbReference>
<dbReference type="OrthoDB" id="10263226at2759"/>
<feature type="compositionally biased region" description="Acidic residues" evidence="4">
    <location>
        <begin position="432"/>
        <end position="443"/>
    </location>
</feature>
<dbReference type="GeneID" id="36565085"/>
<feature type="compositionally biased region" description="Polar residues" evidence="4">
    <location>
        <begin position="982"/>
        <end position="991"/>
    </location>
</feature>
<dbReference type="EMBL" id="PYFQ01000002">
    <property type="protein sequence ID" value="PSK39884.1"/>
    <property type="molecule type" value="Genomic_DNA"/>
</dbReference>
<dbReference type="InterPro" id="IPR013507">
    <property type="entry name" value="DNA_mismatch_S5_2-like"/>
</dbReference>
<comment type="similarity">
    <text evidence="1">Belongs to the DNA mismatch repair MutL/HexB family.</text>
</comment>
<evidence type="ECO:0000256" key="4">
    <source>
        <dbReference type="SAM" id="MobiDB-lite"/>
    </source>
</evidence>
<comment type="caution">
    <text evidence="7">The sequence shown here is derived from an EMBL/GenBank/DDBJ whole genome shotgun (WGS) entry which is preliminary data.</text>
</comment>
<dbReference type="RefSeq" id="XP_024714974.1">
    <property type="nucleotide sequence ID" value="XM_024857094.1"/>
</dbReference>
<dbReference type="GO" id="GO:0032389">
    <property type="term" value="C:MutLalpha complex"/>
    <property type="evidence" value="ECO:0007669"/>
    <property type="project" value="TreeGrafter"/>
</dbReference>
<dbReference type="Gene3D" id="3.30.230.10">
    <property type="match status" value="1"/>
</dbReference>
<dbReference type="InterPro" id="IPR036890">
    <property type="entry name" value="HATPase_C_sf"/>
</dbReference>
<dbReference type="Proteomes" id="UP000241107">
    <property type="component" value="Unassembled WGS sequence"/>
</dbReference>
<dbReference type="PANTHER" id="PTHR10073">
    <property type="entry name" value="DNA MISMATCH REPAIR PROTEIN MLH, PMS, MUTL"/>
    <property type="match status" value="1"/>
</dbReference>
<feature type="domain" description="DNA mismatch repair protein S5" evidence="6">
    <location>
        <begin position="219"/>
        <end position="355"/>
    </location>
</feature>
<dbReference type="PANTHER" id="PTHR10073:SF52">
    <property type="entry name" value="MISMATCH REPAIR ENDONUCLEASE PMS2"/>
    <property type="match status" value="1"/>
</dbReference>
<dbReference type="STRING" id="418784.A0A2P7YV94"/>
<protein>
    <recommendedName>
        <fullName evidence="9">DNA mismatch repair protein MutL</fullName>
    </recommendedName>
</protein>
<dbReference type="Gene3D" id="3.30.1540.20">
    <property type="entry name" value="MutL, C-terminal domain, dimerisation subdomain"/>
    <property type="match status" value="1"/>
</dbReference>
<dbReference type="GO" id="GO:0005524">
    <property type="term" value="F:ATP binding"/>
    <property type="evidence" value="ECO:0007669"/>
    <property type="project" value="InterPro"/>
</dbReference>
<dbReference type="GO" id="GO:0006298">
    <property type="term" value="P:mismatch repair"/>
    <property type="evidence" value="ECO:0007669"/>
    <property type="project" value="InterPro"/>
</dbReference>
<dbReference type="GO" id="GO:0061982">
    <property type="term" value="P:meiosis I cell cycle process"/>
    <property type="evidence" value="ECO:0007669"/>
    <property type="project" value="UniProtKB-ARBA"/>
</dbReference>
<dbReference type="VEuPathDB" id="FungiDB:C7M61_001695"/>
<reference evidence="7 8" key="1">
    <citation type="submission" date="2018-03" db="EMBL/GenBank/DDBJ databases">
        <title>Candida pseudohaemulonii genome assembly and annotation.</title>
        <authorList>
            <person name="Munoz J.F."/>
            <person name="Gade L.G."/>
            <person name="Chow N.A."/>
            <person name="Litvintseva A.P."/>
            <person name="Loparev V.N."/>
            <person name="Cuomo C.A."/>
        </authorList>
    </citation>
    <scope>NUCLEOTIDE SEQUENCE [LARGE SCALE GENOMIC DNA]</scope>
    <source>
        <strain evidence="7 8">B12108</strain>
    </source>
</reference>
<keyword evidence="3" id="KW-0234">DNA repair</keyword>
<name>A0A2P7YV94_9ASCO</name>